<organism evidence="1 2">
    <name type="scientific">Naganishia onofrii</name>
    <dbReference type="NCBI Taxonomy" id="1851511"/>
    <lineage>
        <taxon>Eukaryota</taxon>
        <taxon>Fungi</taxon>
        <taxon>Dikarya</taxon>
        <taxon>Basidiomycota</taxon>
        <taxon>Agaricomycotina</taxon>
        <taxon>Tremellomycetes</taxon>
        <taxon>Filobasidiales</taxon>
        <taxon>Filobasidiaceae</taxon>
        <taxon>Naganishia</taxon>
    </lineage>
</organism>
<gene>
    <name evidence="1" type="ORF">QFC24_006686</name>
</gene>
<keyword evidence="2" id="KW-1185">Reference proteome</keyword>
<reference evidence="1" key="1">
    <citation type="submission" date="2023-04" db="EMBL/GenBank/DDBJ databases">
        <title>Draft Genome sequencing of Naganishia species isolated from polar environments using Oxford Nanopore Technology.</title>
        <authorList>
            <person name="Leo P."/>
            <person name="Venkateswaran K."/>
        </authorList>
    </citation>
    <scope>NUCLEOTIDE SEQUENCE</scope>
    <source>
        <strain evidence="1">DBVPG 5303</strain>
    </source>
</reference>
<sequence>MVSKASSTDQSKERQFSLGRLSKHLPWSKSGNPGSSANRSAAHPPPSDIESNVATAPGIFTNRTERSSLGGTGSLLDPSKVYELSAQSRQKNEAAPPESAQQLDPPPAQEPVVYELEAGETCTYKATCDRSSGNPEYVINEHEQGNEPVEIFRLKFQKGKAYYPAKDADETVLAAMQEVLDKCQGDRNEVNKWWKNEWNFDLDQGTDYIVSPKRFHHTFDRVVAQQQMSHQADHK</sequence>
<dbReference type="Proteomes" id="UP001234202">
    <property type="component" value="Unassembled WGS sequence"/>
</dbReference>
<dbReference type="EMBL" id="JASBWV010000035">
    <property type="protein sequence ID" value="KAJ9116791.1"/>
    <property type="molecule type" value="Genomic_DNA"/>
</dbReference>
<evidence type="ECO:0000313" key="2">
    <source>
        <dbReference type="Proteomes" id="UP001234202"/>
    </source>
</evidence>
<evidence type="ECO:0000313" key="1">
    <source>
        <dbReference type="EMBL" id="KAJ9116791.1"/>
    </source>
</evidence>
<name>A0ACC2X071_9TREE</name>
<proteinExistence type="predicted"/>
<protein>
    <submittedName>
        <fullName evidence="1">Uncharacterized protein</fullName>
    </submittedName>
</protein>
<accession>A0ACC2X071</accession>
<comment type="caution">
    <text evidence="1">The sequence shown here is derived from an EMBL/GenBank/DDBJ whole genome shotgun (WGS) entry which is preliminary data.</text>
</comment>